<proteinExistence type="inferred from homology"/>
<evidence type="ECO:0000256" key="2">
    <source>
        <dbReference type="ARBA" id="ARBA00005684"/>
    </source>
</evidence>
<sequence length="498" mass="57116">MPNKRKELPRGAGILLPVSSLPSPYGIGALGKAAFAFIDFLKEAGQKYWQVLPVGPTSFGDSPYQSFSAFAGNPYFIDLDTLREEGLLEQAEIDAFDWGDAPDDVNYAKIYQSRFQVLRSAFQRSRHRDTQEYRAFCEAQALWLEDYALYMALKDSFEGHEWLRWPEKIRLRDAEEVEIWSGLLEEERDFWKFCQYKFFEQWDRVRAYAKQNGVQIIGDIPIYVALDSADVWVHGELFQLDEQRRPTCVAGVPPDAFSETGQLWGNPLYDWEEMERTDFAWWKARMAHSARLYDVIRIDHFIGTVRYYAIPYGATTAAVGEWRQGPGMKLVKAMDSAVGKSKIIAEDLGALVPEVRKVLKQAGYPGMKVMQFGFDSDAQNEHLPHNYSQNLAIYGGTHDNETLVGHYVENPSKDSRYAMRYLQVHRRKDIPKAMVVAGYASVANTVLYQIQDLLFLPNSARMNFPSTLGGNWRWRLVDGQLTVELADWLRGLTEIYGR</sequence>
<dbReference type="EC" id="2.4.1.25" evidence="3 10"/>
<evidence type="ECO:0000256" key="8">
    <source>
        <dbReference type="ARBA" id="ARBA00031423"/>
    </source>
</evidence>
<dbReference type="Pfam" id="PF02446">
    <property type="entry name" value="Glyco_hydro_77"/>
    <property type="match status" value="1"/>
</dbReference>
<comment type="catalytic activity">
    <reaction evidence="1 10">
        <text>Transfers a segment of a (1-&gt;4)-alpha-D-glucan to a new position in an acceptor, which may be glucose or a (1-&gt;4)-alpha-D-glucan.</text>
        <dbReference type="EC" id="2.4.1.25"/>
    </reaction>
</comment>
<dbReference type="PANTHER" id="PTHR32438">
    <property type="entry name" value="4-ALPHA-GLUCANOTRANSFERASE DPE1, CHLOROPLASTIC/AMYLOPLASTIC"/>
    <property type="match status" value="1"/>
</dbReference>
<evidence type="ECO:0000256" key="3">
    <source>
        <dbReference type="ARBA" id="ARBA00012560"/>
    </source>
</evidence>
<dbReference type="Gene3D" id="3.20.20.80">
    <property type="entry name" value="Glycosidases"/>
    <property type="match status" value="1"/>
</dbReference>
<dbReference type="GO" id="GO:0004134">
    <property type="term" value="F:4-alpha-glucanotransferase activity"/>
    <property type="evidence" value="ECO:0007669"/>
    <property type="project" value="UniProtKB-EC"/>
</dbReference>
<gene>
    <name evidence="11" type="primary">malQ</name>
    <name evidence="11" type="ORF">L0P57_04590</name>
</gene>
<evidence type="ECO:0000256" key="1">
    <source>
        <dbReference type="ARBA" id="ARBA00000439"/>
    </source>
</evidence>
<dbReference type="NCBIfam" id="TIGR00217">
    <property type="entry name" value="malQ"/>
    <property type="match status" value="1"/>
</dbReference>
<name>A0ABS9MHC0_9FIRM</name>
<evidence type="ECO:0000256" key="6">
    <source>
        <dbReference type="ARBA" id="ARBA00022679"/>
    </source>
</evidence>
<reference evidence="11 12" key="1">
    <citation type="submission" date="2022-01" db="EMBL/GenBank/DDBJ databases">
        <title>Collection of gut derived symbiotic bacterial strains cultured from healthy donors.</title>
        <authorList>
            <person name="Lin H."/>
            <person name="Kohout C."/>
            <person name="Waligurski E."/>
            <person name="Pamer E.G."/>
        </authorList>
    </citation>
    <scope>NUCLEOTIDE SEQUENCE [LARGE SCALE GENOMIC DNA]</scope>
    <source>
        <strain evidence="11 12">DFI.7.58</strain>
    </source>
</reference>
<dbReference type="EMBL" id="JAKNHQ010000004">
    <property type="protein sequence ID" value="MCG4610212.1"/>
    <property type="molecule type" value="Genomic_DNA"/>
</dbReference>
<comment type="similarity">
    <text evidence="2 10">Belongs to the disproportionating enzyme family.</text>
</comment>
<dbReference type="NCBIfam" id="NF011080">
    <property type="entry name" value="PRK14508.1-3"/>
    <property type="match status" value="1"/>
</dbReference>
<accession>A0ABS9MHC0</accession>
<dbReference type="PANTHER" id="PTHR32438:SF5">
    <property type="entry name" value="4-ALPHA-GLUCANOTRANSFERASE DPE1, CHLOROPLASTIC_AMYLOPLASTIC"/>
    <property type="match status" value="1"/>
</dbReference>
<evidence type="ECO:0000256" key="10">
    <source>
        <dbReference type="RuleBase" id="RU361207"/>
    </source>
</evidence>
<dbReference type="Proteomes" id="UP001298681">
    <property type="component" value="Unassembled WGS sequence"/>
</dbReference>
<protein>
    <recommendedName>
        <fullName evidence="4 10">4-alpha-glucanotransferase</fullName>
        <ecNumber evidence="3 10">2.4.1.25</ecNumber>
    </recommendedName>
    <alternativeName>
        <fullName evidence="8 10">Amylomaltase</fullName>
    </alternativeName>
    <alternativeName>
        <fullName evidence="9 10">Disproportionating enzyme</fullName>
    </alternativeName>
</protein>
<evidence type="ECO:0000256" key="9">
    <source>
        <dbReference type="ARBA" id="ARBA00031501"/>
    </source>
</evidence>
<comment type="caution">
    <text evidence="11">The sequence shown here is derived from an EMBL/GenBank/DDBJ whole genome shotgun (WGS) entry which is preliminary data.</text>
</comment>
<evidence type="ECO:0000313" key="12">
    <source>
        <dbReference type="Proteomes" id="UP001298681"/>
    </source>
</evidence>
<dbReference type="SUPFAM" id="SSF51445">
    <property type="entry name" value="(Trans)glycosidases"/>
    <property type="match status" value="1"/>
</dbReference>
<keyword evidence="6 10" id="KW-0808">Transferase</keyword>
<evidence type="ECO:0000256" key="4">
    <source>
        <dbReference type="ARBA" id="ARBA00020295"/>
    </source>
</evidence>
<organism evidence="11 12">
    <name type="scientific">Anaeromassilibacillus senegalensis</name>
    <dbReference type="NCBI Taxonomy" id="1673717"/>
    <lineage>
        <taxon>Bacteria</taxon>
        <taxon>Bacillati</taxon>
        <taxon>Bacillota</taxon>
        <taxon>Clostridia</taxon>
        <taxon>Eubacteriales</taxon>
        <taxon>Acutalibacteraceae</taxon>
        <taxon>Anaeromassilibacillus</taxon>
    </lineage>
</organism>
<keyword evidence="5 10" id="KW-0328">Glycosyltransferase</keyword>
<evidence type="ECO:0000256" key="5">
    <source>
        <dbReference type="ARBA" id="ARBA00022676"/>
    </source>
</evidence>
<evidence type="ECO:0000313" key="11">
    <source>
        <dbReference type="EMBL" id="MCG4610212.1"/>
    </source>
</evidence>
<keyword evidence="7 10" id="KW-0119">Carbohydrate metabolism</keyword>
<dbReference type="InterPro" id="IPR003385">
    <property type="entry name" value="Glyco_hydro_77"/>
</dbReference>
<dbReference type="RefSeq" id="WP_237966545.1">
    <property type="nucleotide sequence ID" value="NZ_JAKNHQ010000004.1"/>
</dbReference>
<dbReference type="InterPro" id="IPR017853">
    <property type="entry name" value="GH"/>
</dbReference>
<evidence type="ECO:0000256" key="7">
    <source>
        <dbReference type="ARBA" id="ARBA00023277"/>
    </source>
</evidence>
<keyword evidence="12" id="KW-1185">Reference proteome</keyword>